<dbReference type="RefSeq" id="WP_340366954.1">
    <property type="nucleotide sequence ID" value="NZ_JBBKZV010000027.1"/>
</dbReference>
<protein>
    <submittedName>
        <fullName evidence="1">Uncharacterized protein</fullName>
    </submittedName>
</protein>
<evidence type="ECO:0000313" key="2">
    <source>
        <dbReference type="Proteomes" id="UP001363010"/>
    </source>
</evidence>
<gene>
    <name evidence="1" type="ORF">WKW80_28470</name>
</gene>
<sequence>MAARIRDGWLQARSCDQALHGARNQHLASCCERGDAGANVHGNTANLVPDSFAFTSMESCAHLDSKWTEIFDDRARTSDRSGGAVKCDEEAVGGGLVAQDAISDAACVPAQVGLAAGIRDGWFN</sequence>
<keyword evidence="2" id="KW-1185">Reference proteome</keyword>
<reference evidence="1 2" key="1">
    <citation type="submission" date="2024-03" db="EMBL/GenBank/DDBJ databases">
        <title>Novel species of the genus Variovorax.</title>
        <authorList>
            <person name="Liu Q."/>
            <person name="Xin Y.-H."/>
        </authorList>
    </citation>
    <scope>NUCLEOTIDE SEQUENCE [LARGE SCALE GENOMIC DNA]</scope>
    <source>
        <strain evidence="1 2">KACC 18501</strain>
    </source>
</reference>
<proteinExistence type="predicted"/>
<comment type="caution">
    <text evidence="1">The sequence shown here is derived from an EMBL/GenBank/DDBJ whole genome shotgun (WGS) entry which is preliminary data.</text>
</comment>
<dbReference type="EMBL" id="JBBKZV010000027">
    <property type="protein sequence ID" value="MEJ8825921.1"/>
    <property type="molecule type" value="Genomic_DNA"/>
</dbReference>
<name>A0ABU8W9F0_9BURK</name>
<organism evidence="1 2">
    <name type="scientific">Variovorax humicola</name>
    <dbReference type="NCBI Taxonomy" id="1769758"/>
    <lineage>
        <taxon>Bacteria</taxon>
        <taxon>Pseudomonadati</taxon>
        <taxon>Pseudomonadota</taxon>
        <taxon>Betaproteobacteria</taxon>
        <taxon>Burkholderiales</taxon>
        <taxon>Comamonadaceae</taxon>
        <taxon>Variovorax</taxon>
    </lineage>
</organism>
<dbReference type="Proteomes" id="UP001363010">
    <property type="component" value="Unassembled WGS sequence"/>
</dbReference>
<evidence type="ECO:0000313" key="1">
    <source>
        <dbReference type="EMBL" id="MEJ8825921.1"/>
    </source>
</evidence>
<accession>A0ABU8W9F0</accession>